<name>A0A6J8DF71_MYTCO</name>
<dbReference type="GO" id="GO:0009404">
    <property type="term" value="P:toxin metabolic process"/>
    <property type="evidence" value="ECO:0007669"/>
    <property type="project" value="TreeGrafter"/>
</dbReference>
<evidence type="ECO:0000256" key="8">
    <source>
        <dbReference type="ARBA" id="ARBA00048428"/>
    </source>
</evidence>
<gene>
    <name evidence="10" type="ORF">MCOR_39641</name>
</gene>
<keyword evidence="11" id="KW-1185">Reference proteome</keyword>
<evidence type="ECO:0000259" key="9">
    <source>
        <dbReference type="Pfam" id="PF13847"/>
    </source>
</evidence>
<dbReference type="InterPro" id="IPR025714">
    <property type="entry name" value="Methyltranfer_dom"/>
</dbReference>
<dbReference type="GO" id="GO:0005829">
    <property type="term" value="C:cytosol"/>
    <property type="evidence" value="ECO:0007669"/>
    <property type="project" value="TreeGrafter"/>
</dbReference>
<dbReference type="Gene3D" id="3.40.5.100">
    <property type="match status" value="1"/>
</dbReference>
<dbReference type="GO" id="GO:0018872">
    <property type="term" value="P:arsonoacetate metabolic process"/>
    <property type="evidence" value="ECO:0007669"/>
    <property type="project" value="TreeGrafter"/>
</dbReference>
<feature type="domain" description="Methyltransferase" evidence="9">
    <location>
        <begin position="141"/>
        <end position="294"/>
    </location>
</feature>
<dbReference type="PANTHER" id="PTHR43675">
    <property type="entry name" value="ARSENITE METHYLTRANSFERASE"/>
    <property type="match status" value="1"/>
</dbReference>
<dbReference type="SUPFAM" id="SSF53335">
    <property type="entry name" value="S-adenosyl-L-methionine-dependent methyltransferases"/>
    <property type="match status" value="1"/>
</dbReference>
<evidence type="ECO:0000313" key="10">
    <source>
        <dbReference type="EMBL" id="CAC5406022.1"/>
    </source>
</evidence>
<evidence type="ECO:0000256" key="3">
    <source>
        <dbReference type="ARBA" id="ARBA00034487"/>
    </source>
</evidence>
<reference evidence="10 11" key="1">
    <citation type="submission" date="2020-06" db="EMBL/GenBank/DDBJ databases">
        <authorList>
            <person name="Li R."/>
            <person name="Bekaert M."/>
        </authorList>
    </citation>
    <scope>NUCLEOTIDE SEQUENCE [LARGE SCALE GENOMIC DNA]</scope>
    <source>
        <strain evidence="11">wild</strain>
    </source>
</reference>
<comment type="catalytic activity">
    <reaction evidence="8">
        <text>arsenic triglutathione + 3 [thioredoxin]-dithiol + 3 S-adenosyl-L-methionine = trimethylarsine + 3 [thioredoxin]-disulfide + 3 glutathione + 3 S-adenosyl-L-homocysteine + 3 H(+)</text>
        <dbReference type="Rhea" id="RHEA:69432"/>
        <dbReference type="Rhea" id="RHEA-COMP:10698"/>
        <dbReference type="Rhea" id="RHEA-COMP:10700"/>
        <dbReference type="ChEBI" id="CHEBI:15378"/>
        <dbReference type="ChEBI" id="CHEBI:27130"/>
        <dbReference type="ChEBI" id="CHEBI:29950"/>
        <dbReference type="ChEBI" id="CHEBI:50058"/>
        <dbReference type="ChEBI" id="CHEBI:57856"/>
        <dbReference type="ChEBI" id="CHEBI:57925"/>
        <dbReference type="ChEBI" id="CHEBI:59789"/>
        <dbReference type="ChEBI" id="CHEBI:183640"/>
        <dbReference type="EC" id="2.1.1.137"/>
    </reaction>
</comment>
<comment type="similarity">
    <text evidence="3">Belongs to the methyltransferase superfamily. Arsenite methyltransferase family.</text>
</comment>
<evidence type="ECO:0000256" key="2">
    <source>
        <dbReference type="ARBA" id="ARBA00022691"/>
    </source>
</evidence>
<keyword evidence="10" id="KW-0489">Methyltransferase</keyword>
<dbReference type="AlphaFoldDB" id="A0A6J8DF71"/>
<organism evidence="10 11">
    <name type="scientific">Mytilus coruscus</name>
    <name type="common">Sea mussel</name>
    <dbReference type="NCBI Taxonomy" id="42192"/>
    <lineage>
        <taxon>Eukaryota</taxon>
        <taxon>Metazoa</taxon>
        <taxon>Spiralia</taxon>
        <taxon>Lophotrochozoa</taxon>
        <taxon>Mollusca</taxon>
        <taxon>Bivalvia</taxon>
        <taxon>Autobranchia</taxon>
        <taxon>Pteriomorphia</taxon>
        <taxon>Mytilida</taxon>
        <taxon>Mytiloidea</taxon>
        <taxon>Mytilidae</taxon>
        <taxon>Mytilinae</taxon>
        <taxon>Mytilus</taxon>
    </lineage>
</organism>
<evidence type="ECO:0000313" key="11">
    <source>
        <dbReference type="Proteomes" id="UP000507470"/>
    </source>
</evidence>
<comment type="catalytic activity">
    <reaction evidence="7">
        <text>arsenic triglutathione + 2 [thioredoxin]-dithiol + 2 S-adenosyl-L-methionine + H2O = dimethylarsinous acid + 2 [thioredoxin]-disulfide + 3 glutathione + 2 S-adenosyl-L-homocysteine + 2 H(+)</text>
        <dbReference type="Rhea" id="RHEA:69464"/>
        <dbReference type="Rhea" id="RHEA-COMP:10698"/>
        <dbReference type="Rhea" id="RHEA-COMP:10700"/>
        <dbReference type="ChEBI" id="CHEBI:15377"/>
        <dbReference type="ChEBI" id="CHEBI:15378"/>
        <dbReference type="ChEBI" id="CHEBI:23808"/>
        <dbReference type="ChEBI" id="CHEBI:29950"/>
        <dbReference type="ChEBI" id="CHEBI:50058"/>
        <dbReference type="ChEBI" id="CHEBI:57856"/>
        <dbReference type="ChEBI" id="CHEBI:57925"/>
        <dbReference type="ChEBI" id="CHEBI:59789"/>
        <dbReference type="ChEBI" id="CHEBI:183640"/>
        <dbReference type="EC" id="2.1.1.137"/>
    </reaction>
</comment>
<dbReference type="EMBL" id="CACVKT020007152">
    <property type="protein sequence ID" value="CAC5406022.1"/>
    <property type="molecule type" value="Genomic_DNA"/>
</dbReference>
<dbReference type="Pfam" id="PF13847">
    <property type="entry name" value="Methyltransf_31"/>
    <property type="match status" value="1"/>
</dbReference>
<dbReference type="CDD" id="cd02440">
    <property type="entry name" value="AdoMet_MTases"/>
    <property type="match status" value="1"/>
</dbReference>
<dbReference type="InterPro" id="IPR029063">
    <property type="entry name" value="SAM-dependent_MTases_sf"/>
</dbReference>
<evidence type="ECO:0000256" key="5">
    <source>
        <dbReference type="ARBA" id="ARBA00034545"/>
    </source>
</evidence>
<proteinExistence type="inferred from homology"/>
<dbReference type="Proteomes" id="UP000507470">
    <property type="component" value="Unassembled WGS sequence"/>
</dbReference>
<sequence length="435" mass="48649">MLLEELKEATGKCRGNTCSGLLWGLLCFLVFIKDIVEDIHAEIRCFADDTSLYFVFYKRSVLPKIQQIKEMTTTNGDSQIIDSVKEYYGKKLKNVSDLQTQACVAPGRRVNKNVREAISQVHEEVASKYYGCGLVIPAKLEGIKVLDLGSGSGRDCFAISKLVGQNGQVTGIDMTDEQIEVARKYIDYHTKTFGYDKPNVNFVQGYIEKLLEAGLQENFYDLIVSNCVVNLSPDKCAVLSEAYKVLKEGGELYFSDVYCDRNLEDSVRKHETLWGECIAGALCWKDLISLAEKTGFSTPRLETVSPIPIDRDDFKKILGDAKFCSVTYRLFKLPKVEKSPPLQVIYSGDVTGCENQLDFDHRNHFKTGDVYTIDSELVTILKNSRFSDEFEFQPATKGVCGTTGNTVDNPFDVLLEKERKGEQVSPACCAPGKCC</sequence>
<evidence type="ECO:0000256" key="6">
    <source>
        <dbReference type="ARBA" id="ARBA00047941"/>
    </source>
</evidence>
<dbReference type="Gene3D" id="3.40.50.150">
    <property type="entry name" value="Vaccinia Virus protein VP39"/>
    <property type="match status" value="1"/>
</dbReference>
<evidence type="ECO:0000256" key="1">
    <source>
        <dbReference type="ARBA" id="ARBA00022679"/>
    </source>
</evidence>
<dbReference type="InterPro" id="IPR026669">
    <property type="entry name" value="Arsenite_MeTrfase-like"/>
</dbReference>
<keyword evidence="1 10" id="KW-0808">Transferase</keyword>
<keyword evidence="2" id="KW-0949">S-adenosyl-L-methionine</keyword>
<evidence type="ECO:0000256" key="7">
    <source>
        <dbReference type="ARBA" id="ARBA00047943"/>
    </source>
</evidence>
<comment type="catalytic activity">
    <reaction evidence="6">
        <text>arsenic triglutathione + [thioredoxin]-dithiol + S-adenosyl-L-methionine + 2 H2O = methylarsonous acid + [thioredoxin]-disulfide + 3 glutathione + S-adenosyl-L-homocysteine + H(+)</text>
        <dbReference type="Rhea" id="RHEA:69460"/>
        <dbReference type="Rhea" id="RHEA-COMP:10698"/>
        <dbReference type="Rhea" id="RHEA-COMP:10700"/>
        <dbReference type="ChEBI" id="CHEBI:15377"/>
        <dbReference type="ChEBI" id="CHEBI:15378"/>
        <dbReference type="ChEBI" id="CHEBI:17826"/>
        <dbReference type="ChEBI" id="CHEBI:29950"/>
        <dbReference type="ChEBI" id="CHEBI:50058"/>
        <dbReference type="ChEBI" id="CHEBI:57856"/>
        <dbReference type="ChEBI" id="CHEBI:57925"/>
        <dbReference type="ChEBI" id="CHEBI:59789"/>
        <dbReference type="ChEBI" id="CHEBI:183640"/>
        <dbReference type="EC" id="2.1.1.137"/>
    </reaction>
</comment>
<dbReference type="PANTHER" id="PTHR43675:SF8">
    <property type="entry name" value="ARSENITE METHYLTRANSFERASE"/>
    <property type="match status" value="1"/>
</dbReference>
<accession>A0A6J8DF71</accession>
<dbReference type="OrthoDB" id="8300214at2759"/>
<protein>
    <recommendedName>
        <fullName evidence="5">Arsenite methyltransferase</fullName>
        <ecNumber evidence="4">2.1.1.137</ecNumber>
    </recommendedName>
</protein>
<dbReference type="GO" id="GO:0030791">
    <property type="term" value="F:arsenite methyltransferase activity"/>
    <property type="evidence" value="ECO:0007669"/>
    <property type="project" value="UniProtKB-EC"/>
</dbReference>
<dbReference type="GO" id="GO:0032259">
    <property type="term" value="P:methylation"/>
    <property type="evidence" value="ECO:0007669"/>
    <property type="project" value="UniProtKB-KW"/>
</dbReference>
<dbReference type="EC" id="2.1.1.137" evidence="4"/>
<evidence type="ECO:0000256" key="4">
    <source>
        <dbReference type="ARBA" id="ARBA00034521"/>
    </source>
</evidence>